<proteinExistence type="predicted"/>
<protein>
    <recommendedName>
        <fullName evidence="1">D-glycero-beta-D-manno-heptose 1-phosphate adenylyltransferase</fullName>
        <ecNumber evidence="1">2.7.7.70</ecNumber>
    </recommendedName>
</protein>
<comment type="catalytic activity">
    <reaction evidence="8">
        <text>D-glycero-beta-D-manno-heptose 1-phosphate + ATP + H(+) = ADP-D-glycero-beta-D-manno-heptose + diphosphate</text>
        <dbReference type="Rhea" id="RHEA:27465"/>
        <dbReference type="ChEBI" id="CHEBI:15378"/>
        <dbReference type="ChEBI" id="CHEBI:30616"/>
        <dbReference type="ChEBI" id="CHEBI:33019"/>
        <dbReference type="ChEBI" id="CHEBI:59967"/>
        <dbReference type="ChEBI" id="CHEBI:61593"/>
        <dbReference type="EC" id="2.7.7.70"/>
    </reaction>
</comment>
<dbReference type="PANTHER" id="PTHR43793">
    <property type="entry name" value="FAD SYNTHASE"/>
    <property type="match status" value="1"/>
</dbReference>
<keyword evidence="3 11" id="KW-0548">Nucleotidyltransferase</keyword>
<dbReference type="Gene3D" id="3.40.50.620">
    <property type="entry name" value="HUPs"/>
    <property type="match status" value="1"/>
</dbReference>
<keyword evidence="4" id="KW-0547">Nucleotide-binding</keyword>
<dbReference type="InterPro" id="IPR011611">
    <property type="entry name" value="PfkB_dom"/>
</dbReference>
<gene>
    <name evidence="11" type="primary">rfaE2</name>
    <name evidence="11" type="ORF">JT362_10200</name>
</gene>
<dbReference type="InterPro" id="IPR014729">
    <property type="entry name" value="Rossmann-like_a/b/a_fold"/>
</dbReference>
<comment type="caution">
    <text evidence="11">The sequence shown here is derived from an EMBL/GenBank/DDBJ whole genome shotgun (WGS) entry which is preliminary data.</text>
</comment>
<dbReference type="InterPro" id="IPR004821">
    <property type="entry name" value="Cyt_trans-like"/>
</dbReference>
<evidence type="ECO:0000313" key="11">
    <source>
        <dbReference type="EMBL" id="MCT2583487.1"/>
    </source>
</evidence>
<evidence type="ECO:0000256" key="3">
    <source>
        <dbReference type="ARBA" id="ARBA00022695"/>
    </source>
</evidence>
<dbReference type="NCBIfam" id="TIGR00125">
    <property type="entry name" value="cyt_tran_rel"/>
    <property type="match status" value="1"/>
</dbReference>
<evidence type="ECO:0000256" key="8">
    <source>
        <dbReference type="ARBA" id="ARBA00047428"/>
    </source>
</evidence>
<dbReference type="InterPro" id="IPR029056">
    <property type="entry name" value="Ribokinase-like"/>
</dbReference>
<evidence type="ECO:0000256" key="1">
    <source>
        <dbReference type="ARBA" id="ARBA00012519"/>
    </source>
</evidence>
<evidence type="ECO:0000259" key="9">
    <source>
        <dbReference type="Pfam" id="PF00294"/>
    </source>
</evidence>
<dbReference type="SUPFAM" id="SSF53613">
    <property type="entry name" value="Ribokinase-like"/>
    <property type="match status" value="1"/>
</dbReference>
<sequence length="457" mass="47363">MNLVVVGDCLLDIDLVGSVNRVCPDAPALVVEEDKRRPRPGGAGLAAWLAGCAGEPVTLVTALADDSEADLLRARLGRVRTVAGPLNAPTPVKTRVRADGHTVARIDRTRAGRPTVTPDMLAAIESADAILVSDYGRGLTADPLLRRALARMVDRVPVVWDPHPRGAQPVAGVTLVTPNLDESLRLCDGELGQDGDDVSTAEQAAALLRDRWRAGALAVTLGGRGALLDDGASTRLIPAPSVSVADPCGAGDRFAVAATARLMRHDSVAGAVGQAVTSAAEFVAAGGAAEVTGGAITPSPDTDRNGLDGARRLVESVRARGGTVVATGGCFDLLHAGHIRTLDAARGLGDCLVVCVNSDDSVRRLKGSTRPLNGEADRAEVLRALGCVDHVVIFDGAGPEEVLAELRPDVWVKGGDYTPETLPETPLVRGWGGSVVVVPYHDGRSTTRLAQMLTEAG</sequence>
<reference evidence="11 12" key="1">
    <citation type="submission" date="2021-02" db="EMBL/GenBank/DDBJ databases">
        <title>Actinophytocola xerophila sp. nov., isolated from soil of cotton cropping field.</title>
        <authorList>
            <person name="Huang R."/>
            <person name="Chen X."/>
            <person name="Ge X."/>
            <person name="Liu W."/>
        </authorList>
    </citation>
    <scope>NUCLEOTIDE SEQUENCE [LARGE SCALE GENOMIC DNA]</scope>
    <source>
        <strain evidence="11 12">S1-96</strain>
    </source>
</reference>
<evidence type="ECO:0000256" key="4">
    <source>
        <dbReference type="ARBA" id="ARBA00022741"/>
    </source>
</evidence>
<dbReference type="Gene3D" id="3.40.1190.20">
    <property type="match status" value="1"/>
</dbReference>
<keyword evidence="12" id="KW-1185">Reference proteome</keyword>
<feature type="domain" description="Cytidyltransferase-like" evidence="10">
    <location>
        <begin position="327"/>
        <end position="419"/>
    </location>
</feature>
<dbReference type="Proteomes" id="UP001156441">
    <property type="component" value="Unassembled WGS sequence"/>
</dbReference>
<keyword evidence="6" id="KW-0511">Multifunctional enzyme</keyword>
<evidence type="ECO:0000256" key="5">
    <source>
        <dbReference type="ARBA" id="ARBA00022840"/>
    </source>
</evidence>
<evidence type="ECO:0000256" key="2">
    <source>
        <dbReference type="ARBA" id="ARBA00022679"/>
    </source>
</evidence>
<evidence type="ECO:0000313" key="12">
    <source>
        <dbReference type="Proteomes" id="UP001156441"/>
    </source>
</evidence>
<keyword evidence="5" id="KW-0067">ATP-binding</keyword>
<dbReference type="PANTHER" id="PTHR43793:SF2">
    <property type="entry name" value="BIFUNCTIONAL PROTEIN HLDE"/>
    <property type="match status" value="1"/>
</dbReference>
<keyword evidence="2" id="KW-0808">Transferase</keyword>
<keyword evidence="7" id="KW-0119">Carbohydrate metabolism</keyword>
<dbReference type="InterPro" id="IPR050385">
    <property type="entry name" value="Archaeal_FAD_synthase"/>
</dbReference>
<dbReference type="GO" id="GO:0016779">
    <property type="term" value="F:nucleotidyltransferase activity"/>
    <property type="evidence" value="ECO:0007669"/>
    <property type="project" value="UniProtKB-KW"/>
</dbReference>
<dbReference type="SUPFAM" id="SSF52374">
    <property type="entry name" value="Nucleotidylyl transferase"/>
    <property type="match status" value="1"/>
</dbReference>
<organism evidence="11 12">
    <name type="scientific">Actinophytocola gossypii</name>
    <dbReference type="NCBI Taxonomy" id="2812003"/>
    <lineage>
        <taxon>Bacteria</taxon>
        <taxon>Bacillati</taxon>
        <taxon>Actinomycetota</taxon>
        <taxon>Actinomycetes</taxon>
        <taxon>Pseudonocardiales</taxon>
        <taxon>Pseudonocardiaceae</taxon>
    </lineage>
</organism>
<accession>A0ABT2J6J7</accession>
<dbReference type="EC" id="2.7.7.70" evidence="1"/>
<evidence type="ECO:0000256" key="7">
    <source>
        <dbReference type="ARBA" id="ARBA00023277"/>
    </source>
</evidence>
<dbReference type="Pfam" id="PF00294">
    <property type="entry name" value="PfkB"/>
    <property type="match status" value="1"/>
</dbReference>
<dbReference type="EMBL" id="JAFFZE010000009">
    <property type="protein sequence ID" value="MCT2583487.1"/>
    <property type="molecule type" value="Genomic_DNA"/>
</dbReference>
<feature type="domain" description="Carbohydrate kinase PfkB" evidence="9">
    <location>
        <begin position="2"/>
        <end position="289"/>
    </location>
</feature>
<evidence type="ECO:0000259" key="10">
    <source>
        <dbReference type="Pfam" id="PF01467"/>
    </source>
</evidence>
<dbReference type="InterPro" id="IPR011914">
    <property type="entry name" value="RfaE_dom_II"/>
</dbReference>
<name>A0ABT2J6J7_9PSEU</name>
<evidence type="ECO:0000256" key="6">
    <source>
        <dbReference type="ARBA" id="ARBA00023268"/>
    </source>
</evidence>
<dbReference type="Pfam" id="PF01467">
    <property type="entry name" value="CTP_transf_like"/>
    <property type="match status" value="1"/>
</dbReference>
<dbReference type="NCBIfam" id="TIGR02199">
    <property type="entry name" value="rfaE_dom_II"/>
    <property type="match status" value="1"/>
</dbReference>